<reference evidence="2 3" key="1">
    <citation type="journal article" date="2024" name="Nat. Commun.">
        <title>Phylogenomics reveals the evolutionary origins of lichenization in chlorophyte algae.</title>
        <authorList>
            <person name="Puginier C."/>
            <person name="Libourel C."/>
            <person name="Otte J."/>
            <person name="Skaloud P."/>
            <person name="Haon M."/>
            <person name="Grisel S."/>
            <person name="Petersen M."/>
            <person name="Berrin J.G."/>
            <person name="Delaux P.M."/>
            <person name="Dal Grande F."/>
            <person name="Keller J."/>
        </authorList>
    </citation>
    <scope>NUCLEOTIDE SEQUENCE [LARGE SCALE GENOMIC DNA]</scope>
    <source>
        <strain evidence="2 3">SAG 245.80</strain>
    </source>
</reference>
<name>A0AAW1QY06_9CHLO</name>
<dbReference type="EMBL" id="JALJOU010000068">
    <property type="protein sequence ID" value="KAK9826131.1"/>
    <property type="molecule type" value="Genomic_DNA"/>
</dbReference>
<dbReference type="AlphaFoldDB" id="A0AAW1QY06"/>
<sequence>MRSGINSVRRLSSGLQPVAEQLGLAPGLVRLQGRCAAVGAFHCYAVPRAADGPSREGASPEDVPGQELDPNRVPPESPPSVDSGASKGHTAPTREDLEHADAGMALPGKEAGPSGRPGDPYTQGKDGIERNAGLGEFPPGDPASSA</sequence>
<keyword evidence="3" id="KW-1185">Reference proteome</keyword>
<evidence type="ECO:0000313" key="3">
    <source>
        <dbReference type="Proteomes" id="UP001445335"/>
    </source>
</evidence>
<comment type="caution">
    <text evidence="2">The sequence shown here is derived from an EMBL/GenBank/DDBJ whole genome shotgun (WGS) entry which is preliminary data.</text>
</comment>
<gene>
    <name evidence="2" type="ORF">WJX81_007199</name>
</gene>
<organism evidence="2 3">
    <name type="scientific">Elliptochloris bilobata</name>
    <dbReference type="NCBI Taxonomy" id="381761"/>
    <lineage>
        <taxon>Eukaryota</taxon>
        <taxon>Viridiplantae</taxon>
        <taxon>Chlorophyta</taxon>
        <taxon>core chlorophytes</taxon>
        <taxon>Trebouxiophyceae</taxon>
        <taxon>Trebouxiophyceae incertae sedis</taxon>
        <taxon>Elliptochloris clade</taxon>
        <taxon>Elliptochloris</taxon>
    </lineage>
</organism>
<evidence type="ECO:0000313" key="2">
    <source>
        <dbReference type="EMBL" id="KAK9826131.1"/>
    </source>
</evidence>
<protein>
    <submittedName>
        <fullName evidence="2">Uncharacterized protein</fullName>
    </submittedName>
</protein>
<proteinExistence type="predicted"/>
<accession>A0AAW1QY06</accession>
<dbReference type="Proteomes" id="UP001445335">
    <property type="component" value="Unassembled WGS sequence"/>
</dbReference>
<feature type="compositionally biased region" description="Basic and acidic residues" evidence="1">
    <location>
        <begin position="92"/>
        <end position="101"/>
    </location>
</feature>
<feature type="region of interest" description="Disordered" evidence="1">
    <location>
        <begin position="49"/>
        <end position="146"/>
    </location>
</feature>
<evidence type="ECO:0000256" key="1">
    <source>
        <dbReference type="SAM" id="MobiDB-lite"/>
    </source>
</evidence>